<feature type="compositionally biased region" description="Basic and acidic residues" evidence="1">
    <location>
        <begin position="566"/>
        <end position="575"/>
    </location>
</feature>
<reference evidence="2" key="1">
    <citation type="submission" date="2021-12" db="EMBL/GenBank/DDBJ databases">
        <title>Black yeast isolated from Biological Soil Crust.</title>
        <authorList>
            <person name="Kurbessoian T."/>
        </authorList>
    </citation>
    <scope>NUCLEOTIDE SEQUENCE</scope>
    <source>
        <strain evidence="2">CCFEE 5208</strain>
    </source>
</reference>
<feature type="region of interest" description="Disordered" evidence="1">
    <location>
        <begin position="509"/>
        <end position="575"/>
    </location>
</feature>
<feature type="compositionally biased region" description="Polar residues" evidence="1">
    <location>
        <begin position="107"/>
        <end position="116"/>
    </location>
</feature>
<dbReference type="Proteomes" id="UP001168146">
    <property type="component" value="Unassembled WGS sequence"/>
</dbReference>
<protein>
    <submittedName>
        <fullName evidence="2">Uncharacterized protein</fullName>
    </submittedName>
</protein>
<dbReference type="AlphaFoldDB" id="A0AAN6G1A9"/>
<sequence>MPASRDSIWLNPLGRDSRILLLHSHNDPASSTYNSYNKAHTAYGSIMGDKATHYPGLHRPLSRNNSSYDIYTVEYHPPSTYIMASDSEHEDDSRSSDQTIPLRPAPSSAQNQGTTITPNVALPRYFRTDAALLNATNVVRDYRNGVDTNRPHGPRTPAEIATLQTHMRDSDAGQFVNVGQIPAGLGRWEWLDNAVDGQHARDLGFDTPAQVELARNQNIFTQGAGARAGPSTVWRADMRYYNPQQQPAGQGRWEFHTTYDRDLANLNFGGDDLLGFGNIPNPTATQIWQRRGANSGLNLVWIPAGADPTQQSTVAHADTEPEDEGHVHGEPDPNDTESENVGHARGQHDPASNLPHDPLNRGENDQTGDNSAAYHTREIDGKNFTIDRSRAHHGTPKPHKSWIVTKKGVWQQWTGASTLNWGKPDAVEKLNKWKEQAMSRNGWPSKRAEPRQSYTTEQTAWLNGKREAEINGKLQQSIEEITTEFNRRFTQNRESSGVYAVIDRLRKKGFNPQRRKRNEAYTDEQKQARQARRAKNGKDKSSQGDDGKDDGADGSGDGDGDDEEDGLGHGDETEK</sequence>
<evidence type="ECO:0000313" key="3">
    <source>
        <dbReference type="Proteomes" id="UP001168146"/>
    </source>
</evidence>
<feature type="compositionally biased region" description="Acidic residues" evidence="1">
    <location>
        <begin position="556"/>
        <end position="565"/>
    </location>
</feature>
<evidence type="ECO:0000256" key="1">
    <source>
        <dbReference type="SAM" id="MobiDB-lite"/>
    </source>
</evidence>
<organism evidence="2 3">
    <name type="scientific">Friedmanniomyces endolithicus</name>
    <dbReference type="NCBI Taxonomy" id="329885"/>
    <lineage>
        <taxon>Eukaryota</taxon>
        <taxon>Fungi</taxon>
        <taxon>Dikarya</taxon>
        <taxon>Ascomycota</taxon>
        <taxon>Pezizomycotina</taxon>
        <taxon>Dothideomycetes</taxon>
        <taxon>Dothideomycetidae</taxon>
        <taxon>Mycosphaerellales</taxon>
        <taxon>Teratosphaeriaceae</taxon>
        <taxon>Friedmanniomyces</taxon>
    </lineage>
</organism>
<comment type="caution">
    <text evidence="2">The sequence shown here is derived from an EMBL/GenBank/DDBJ whole genome shotgun (WGS) entry which is preliminary data.</text>
</comment>
<gene>
    <name evidence="2" type="ORF">LTR82_001702</name>
</gene>
<feature type="region of interest" description="Disordered" evidence="1">
    <location>
        <begin position="83"/>
        <end position="116"/>
    </location>
</feature>
<accession>A0AAN6G1A9</accession>
<proteinExistence type="predicted"/>
<feature type="region of interest" description="Disordered" evidence="1">
    <location>
        <begin position="309"/>
        <end position="371"/>
    </location>
</feature>
<name>A0AAN6G1A9_9PEZI</name>
<feature type="compositionally biased region" description="Basic and acidic residues" evidence="1">
    <location>
        <begin position="518"/>
        <end position="527"/>
    </location>
</feature>
<feature type="compositionally biased region" description="Basic and acidic residues" evidence="1">
    <location>
        <begin position="536"/>
        <end position="551"/>
    </location>
</feature>
<dbReference type="EMBL" id="JASUXU010000003">
    <property type="protein sequence ID" value="KAK0326942.1"/>
    <property type="molecule type" value="Genomic_DNA"/>
</dbReference>
<evidence type="ECO:0000313" key="2">
    <source>
        <dbReference type="EMBL" id="KAK0326942.1"/>
    </source>
</evidence>